<accession>A0A0F9RPF6</accession>
<dbReference type="AlphaFoldDB" id="A0A0F9RPF6"/>
<proteinExistence type="predicted"/>
<comment type="caution">
    <text evidence="1">The sequence shown here is derived from an EMBL/GenBank/DDBJ whole genome shotgun (WGS) entry which is preliminary data.</text>
</comment>
<evidence type="ECO:0000313" key="1">
    <source>
        <dbReference type="EMBL" id="KKN58405.1"/>
    </source>
</evidence>
<gene>
    <name evidence="1" type="ORF">LCGC14_0552180</name>
</gene>
<sequence>MRRCRVKDGNWEHALNRAWRAVLEALMGETEYDGASENWRVTVEQWIPAKSVKGVTDGTKE</sequence>
<dbReference type="EMBL" id="LAZR01000763">
    <property type="protein sequence ID" value="KKN58405.1"/>
    <property type="molecule type" value="Genomic_DNA"/>
</dbReference>
<protein>
    <submittedName>
        <fullName evidence="1">Uncharacterized protein</fullName>
    </submittedName>
</protein>
<reference evidence="1" key="1">
    <citation type="journal article" date="2015" name="Nature">
        <title>Complex archaea that bridge the gap between prokaryotes and eukaryotes.</title>
        <authorList>
            <person name="Spang A."/>
            <person name="Saw J.H."/>
            <person name="Jorgensen S.L."/>
            <person name="Zaremba-Niedzwiedzka K."/>
            <person name="Martijn J."/>
            <person name="Lind A.E."/>
            <person name="van Eijk R."/>
            <person name="Schleper C."/>
            <person name="Guy L."/>
            <person name="Ettema T.J."/>
        </authorList>
    </citation>
    <scope>NUCLEOTIDE SEQUENCE</scope>
</reference>
<organism evidence="1">
    <name type="scientific">marine sediment metagenome</name>
    <dbReference type="NCBI Taxonomy" id="412755"/>
    <lineage>
        <taxon>unclassified sequences</taxon>
        <taxon>metagenomes</taxon>
        <taxon>ecological metagenomes</taxon>
    </lineage>
</organism>
<name>A0A0F9RPF6_9ZZZZ</name>